<evidence type="ECO:0000313" key="9">
    <source>
        <dbReference type="Proteomes" id="UP000602284"/>
    </source>
</evidence>
<evidence type="ECO:0000256" key="2">
    <source>
        <dbReference type="ARBA" id="ARBA00005779"/>
    </source>
</evidence>
<keyword evidence="6 7" id="KW-0472">Membrane</keyword>
<evidence type="ECO:0000256" key="1">
    <source>
        <dbReference type="ARBA" id="ARBA00004651"/>
    </source>
</evidence>
<evidence type="ECO:0000313" key="8">
    <source>
        <dbReference type="EMBL" id="MBL0388305.1"/>
    </source>
</evidence>
<dbReference type="InterPro" id="IPR007140">
    <property type="entry name" value="DUF350"/>
</dbReference>
<dbReference type="RefSeq" id="WP_201637112.1">
    <property type="nucleotide sequence ID" value="NZ_JAEQNB010000005.1"/>
</dbReference>
<keyword evidence="9" id="KW-1185">Reference proteome</keyword>
<keyword evidence="5 7" id="KW-1133">Transmembrane helix</keyword>
<comment type="similarity">
    <text evidence="2">Belongs to the UPF0719 family.</text>
</comment>
<comment type="caution">
    <text evidence="8">The sequence shown here is derived from an EMBL/GenBank/DDBJ whole genome shotgun (WGS) entry which is preliminary data.</text>
</comment>
<proteinExistence type="inferred from homology"/>
<evidence type="ECO:0000256" key="4">
    <source>
        <dbReference type="ARBA" id="ARBA00022692"/>
    </source>
</evidence>
<keyword evidence="4 7" id="KW-0812">Transmembrane</keyword>
<dbReference type="Proteomes" id="UP000602284">
    <property type="component" value="Unassembled WGS sequence"/>
</dbReference>
<gene>
    <name evidence="8" type="ORF">JJB07_17000</name>
</gene>
<sequence>MEMQFEGFINFLLYLAVTLPLLGFGLLVFAFTTPYKEFKLISEGANTDDKQKINAAKAAAHDLGGKVIGLAIVLASAIYHSVSLLDLAIWGVIGAVFQVLVFYVFELLTPFKVIAEIPKGNVAVGIFASRLSIATGLLMAALISY</sequence>
<evidence type="ECO:0000256" key="6">
    <source>
        <dbReference type="ARBA" id="ARBA00023136"/>
    </source>
</evidence>
<dbReference type="Pfam" id="PF03994">
    <property type="entry name" value="DUF350"/>
    <property type="match status" value="1"/>
</dbReference>
<evidence type="ECO:0000256" key="5">
    <source>
        <dbReference type="ARBA" id="ARBA00022989"/>
    </source>
</evidence>
<feature type="transmembrane region" description="Helical" evidence="7">
    <location>
        <begin position="120"/>
        <end position="143"/>
    </location>
</feature>
<comment type="subcellular location">
    <subcellularLocation>
        <location evidence="1">Cell membrane</location>
        <topology evidence="1">Multi-pass membrane protein</topology>
    </subcellularLocation>
</comment>
<protein>
    <submittedName>
        <fullName evidence="8">DUF350 domain-containing protein</fullName>
    </submittedName>
</protein>
<evidence type="ECO:0000256" key="3">
    <source>
        <dbReference type="ARBA" id="ARBA00022475"/>
    </source>
</evidence>
<dbReference type="EMBL" id="JAEQNB010000005">
    <property type="protein sequence ID" value="MBL0388305.1"/>
    <property type="molecule type" value="Genomic_DNA"/>
</dbReference>
<accession>A0ABS1JDK9</accession>
<feature type="transmembrane region" description="Helical" evidence="7">
    <location>
        <begin position="12"/>
        <end position="32"/>
    </location>
</feature>
<evidence type="ECO:0000256" key="7">
    <source>
        <dbReference type="SAM" id="Phobius"/>
    </source>
</evidence>
<reference evidence="8 9" key="1">
    <citation type="submission" date="2021-01" db="EMBL/GenBank/DDBJ databases">
        <title>Tumebacillus sp. strain ITR2 16S ribosomal RNA gene Genome sequencing and assembly.</title>
        <authorList>
            <person name="Kang M."/>
        </authorList>
    </citation>
    <scope>NUCLEOTIDE SEQUENCE [LARGE SCALE GENOMIC DNA]</scope>
    <source>
        <strain evidence="8 9">ITR2</strain>
    </source>
</reference>
<feature type="transmembrane region" description="Helical" evidence="7">
    <location>
        <begin position="88"/>
        <end position="108"/>
    </location>
</feature>
<dbReference type="PANTHER" id="PTHR40043:SF1">
    <property type="entry name" value="UPF0719 INNER MEMBRANE PROTEIN YJFL"/>
    <property type="match status" value="1"/>
</dbReference>
<keyword evidence="3" id="KW-1003">Cell membrane</keyword>
<name>A0ABS1JDK9_9BACL</name>
<organism evidence="8 9">
    <name type="scientific">Tumebacillus amylolyticus</name>
    <dbReference type="NCBI Taxonomy" id="2801339"/>
    <lineage>
        <taxon>Bacteria</taxon>
        <taxon>Bacillati</taxon>
        <taxon>Bacillota</taxon>
        <taxon>Bacilli</taxon>
        <taxon>Bacillales</taxon>
        <taxon>Alicyclobacillaceae</taxon>
        <taxon>Tumebacillus</taxon>
    </lineage>
</organism>
<dbReference type="PANTHER" id="PTHR40043">
    <property type="entry name" value="UPF0719 INNER MEMBRANE PROTEIN YJFL"/>
    <property type="match status" value="1"/>
</dbReference>